<name>A0A8T0I684_CERPU</name>
<dbReference type="Proteomes" id="UP000822688">
    <property type="component" value="Chromosome 4"/>
</dbReference>
<protein>
    <submittedName>
        <fullName evidence="2">Uncharacterized protein</fullName>
    </submittedName>
</protein>
<accession>A0A8T0I684</accession>
<feature type="region of interest" description="Disordered" evidence="1">
    <location>
        <begin position="49"/>
        <end position="134"/>
    </location>
</feature>
<proteinExistence type="predicted"/>
<gene>
    <name evidence="2" type="ORF">KC19_4G062900</name>
</gene>
<dbReference type="AlphaFoldDB" id="A0A8T0I684"/>
<evidence type="ECO:0000313" key="3">
    <source>
        <dbReference type="Proteomes" id="UP000822688"/>
    </source>
</evidence>
<keyword evidence="3" id="KW-1185">Reference proteome</keyword>
<organism evidence="2 3">
    <name type="scientific">Ceratodon purpureus</name>
    <name type="common">Fire moss</name>
    <name type="synonym">Dicranum purpureum</name>
    <dbReference type="NCBI Taxonomy" id="3225"/>
    <lineage>
        <taxon>Eukaryota</taxon>
        <taxon>Viridiplantae</taxon>
        <taxon>Streptophyta</taxon>
        <taxon>Embryophyta</taxon>
        <taxon>Bryophyta</taxon>
        <taxon>Bryophytina</taxon>
        <taxon>Bryopsida</taxon>
        <taxon>Dicranidae</taxon>
        <taxon>Pseudoditrichales</taxon>
        <taxon>Ditrichaceae</taxon>
        <taxon>Ceratodon</taxon>
    </lineage>
</organism>
<dbReference type="EMBL" id="CM026424">
    <property type="protein sequence ID" value="KAG0578962.1"/>
    <property type="molecule type" value="Genomic_DNA"/>
</dbReference>
<comment type="caution">
    <text evidence="2">The sequence shown here is derived from an EMBL/GenBank/DDBJ whole genome shotgun (WGS) entry which is preliminary data.</text>
</comment>
<evidence type="ECO:0000256" key="1">
    <source>
        <dbReference type="SAM" id="MobiDB-lite"/>
    </source>
</evidence>
<evidence type="ECO:0000313" key="2">
    <source>
        <dbReference type="EMBL" id="KAG0578962.1"/>
    </source>
</evidence>
<feature type="compositionally biased region" description="Basic and acidic residues" evidence="1">
    <location>
        <begin position="125"/>
        <end position="134"/>
    </location>
</feature>
<reference evidence="2" key="1">
    <citation type="submission" date="2020-06" db="EMBL/GenBank/DDBJ databases">
        <title>WGS assembly of Ceratodon purpureus strain R40.</title>
        <authorList>
            <person name="Carey S.B."/>
            <person name="Jenkins J."/>
            <person name="Shu S."/>
            <person name="Lovell J.T."/>
            <person name="Sreedasyam A."/>
            <person name="Maumus F."/>
            <person name="Tiley G.P."/>
            <person name="Fernandez-Pozo N."/>
            <person name="Barry K."/>
            <person name="Chen C."/>
            <person name="Wang M."/>
            <person name="Lipzen A."/>
            <person name="Daum C."/>
            <person name="Saski C.A."/>
            <person name="Payton A.C."/>
            <person name="Mcbreen J.C."/>
            <person name="Conrad R.E."/>
            <person name="Kollar L.M."/>
            <person name="Olsson S."/>
            <person name="Huttunen S."/>
            <person name="Landis J.B."/>
            <person name="Wickett N.J."/>
            <person name="Johnson M.G."/>
            <person name="Rensing S.A."/>
            <person name="Grimwood J."/>
            <person name="Schmutz J."/>
            <person name="Mcdaniel S.F."/>
        </authorList>
    </citation>
    <scope>NUCLEOTIDE SEQUENCE</scope>
    <source>
        <strain evidence="2">R40</strain>
    </source>
</reference>
<sequence>MLTLPPHFSSYHSNFTNLTSTPSLDYITGEEFHQCKELATMAGTGPEYSYPVTGKDEPIPVVDNEDPVVEAGGAGAEPVVGEDAPELNDKDIADEERLETREAGEWTEDMASNEPLEGEEVDPDLAERLPSDRG</sequence>